<proteinExistence type="predicted"/>
<feature type="chain" id="PRO_5026275206" description="PEP-CTERM sorting domain-containing protein" evidence="1">
    <location>
        <begin position="21"/>
        <end position="161"/>
    </location>
</feature>
<keyword evidence="1" id="KW-0732">Signal</keyword>
<dbReference type="OrthoDB" id="8760080at2"/>
<dbReference type="RefSeq" id="WP_155709572.1">
    <property type="nucleotide sequence ID" value="NZ_BMWU01000043.1"/>
</dbReference>
<accession>A0A6I3XGX2</accession>
<dbReference type="PROSITE" id="PS51257">
    <property type="entry name" value="PROKAR_LIPOPROTEIN"/>
    <property type="match status" value="1"/>
</dbReference>
<evidence type="ECO:0000256" key="1">
    <source>
        <dbReference type="SAM" id="SignalP"/>
    </source>
</evidence>
<feature type="signal peptide" evidence="1">
    <location>
        <begin position="1"/>
        <end position="20"/>
    </location>
</feature>
<name>A0A6I3XGX2_9BURK</name>
<evidence type="ECO:0008006" key="4">
    <source>
        <dbReference type="Google" id="ProtNLM"/>
    </source>
</evidence>
<evidence type="ECO:0000313" key="2">
    <source>
        <dbReference type="EMBL" id="MUI13800.1"/>
    </source>
</evidence>
<evidence type="ECO:0000313" key="3">
    <source>
        <dbReference type="Proteomes" id="UP000431684"/>
    </source>
</evidence>
<protein>
    <recommendedName>
        <fullName evidence="4">PEP-CTERM sorting domain-containing protein</fullName>
    </recommendedName>
</protein>
<comment type="caution">
    <text evidence="2">The sequence shown here is derived from an EMBL/GenBank/DDBJ whole genome shotgun (WGS) entry which is preliminary data.</text>
</comment>
<organism evidence="2 3">
    <name type="scientific">Pseudoduganella dura</name>
    <dbReference type="NCBI Taxonomy" id="321982"/>
    <lineage>
        <taxon>Bacteria</taxon>
        <taxon>Pseudomonadati</taxon>
        <taxon>Pseudomonadota</taxon>
        <taxon>Betaproteobacteria</taxon>
        <taxon>Burkholderiales</taxon>
        <taxon>Oxalobacteraceae</taxon>
        <taxon>Telluria group</taxon>
        <taxon>Pseudoduganella</taxon>
    </lineage>
</organism>
<dbReference type="EMBL" id="WNWM01000002">
    <property type="protein sequence ID" value="MUI13800.1"/>
    <property type="molecule type" value="Genomic_DNA"/>
</dbReference>
<keyword evidence="3" id="KW-1185">Reference proteome</keyword>
<reference evidence="2 3" key="1">
    <citation type="submission" date="2019-11" db="EMBL/GenBank/DDBJ databases">
        <title>Draft Genome Sequences of Six Type Strains of the Genus Massilia.</title>
        <authorList>
            <person name="Miess H."/>
            <person name="Frediansyah A."/>
            <person name="Goeker M."/>
            <person name="Gross H."/>
        </authorList>
    </citation>
    <scope>NUCLEOTIDE SEQUENCE [LARGE SCALE GENOMIC DNA]</scope>
    <source>
        <strain evidence="2 3">DSM 17513</strain>
    </source>
</reference>
<dbReference type="Proteomes" id="UP000431684">
    <property type="component" value="Unassembled WGS sequence"/>
</dbReference>
<gene>
    <name evidence="2" type="ORF">GJV26_15255</name>
</gene>
<dbReference type="AlphaFoldDB" id="A0A6I3XGX2"/>
<sequence>MRSTPVVALAALLACLPARAVDVIDLHDLHHARGHAALMRDYMPRHMPGPISGHIAGHTPAILSGYRIDRGTGNRTDIGIGYGIDNGPGDDPAGFPAELAPGVPLPPGSWPAGLHAAPAPVPEPMSVLMLACGLLLIMPGAWAARWSRLGDDESLLQRRLP</sequence>